<dbReference type="GO" id="GO:0016758">
    <property type="term" value="F:hexosyltransferase activity"/>
    <property type="evidence" value="ECO:0007669"/>
    <property type="project" value="UniProtKB-ARBA"/>
</dbReference>
<sequence>MAKMQKSENQASSKDVCSIVIPIFNRERTVERTILSCLTQEHAAIELILVDDGSTDQSVEICKKFLKMKHRPGTVVRFVSQPNQGACAARNLGMSLATGNYLLFLDSDDTIPAEKISTQIAALNHKNADCCISDYRVIDEHAGSCELFRNELKPHQFISRLKSPSNSAIIMRRETIPKGMQWNVSLKRMQDFDFMLRYLATVKTWVYVPKALYNYHLHNGPRISDGYLNGMPYFAIFLSMHNHLKIHSVGLYVYIKLLSLLGLNLMKASFKDSASKILPISLKRALKLVLARSSVS</sequence>
<organism evidence="2 3">
    <name type="scientific">Novosphingobium subterraneum</name>
    <dbReference type="NCBI Taxonomy" id="48936"/>
    <lineage>
        <taxon>Bacteria</taxon>
        <taxon>Pseudomonadati</taxon>
        <taxon>Pseudomonadota</taxon>
        <taxon>Alphaproteobacteria</taxon>
        <taxon>Sphingomonadales</taxon>
        <taxon>Sphingomonadaceae</taxon>
        <taxon>Novosphingobium</taxon>
    </lineage>
</organism>
<accession>A0A0B8ZX24</accession>
<reference evidence="2 3" key="1">
    <citation type="submission" date="2014-10" db="EMBL/GenBank/DDBJ databases">
        <title>Draft genome sequence of Novosphingobium subterraneum DSM 12447.</title>
        <authorList>
            <person name="Gan H.M."/>
            <person name="Gan H.Y."/>
            <person name="Savka M.A."/>
        </authorList>
    </citation>
    <scope>NUCLEOTIDE SEQUENCE [LARGE SCALE GENOMIC DNA]</scope>
    <source>
        <strain evidence="2 3">DSM 12447</strain>
    </source>
</reference>
<dbReference type="InterPro" id="IPR001173">
    <property type="entry name" value="Glyco_trans_2-like"/>
</dbReference>
<gene>
    <name evidence="2" type="ORF">NJ75_04575</name>
</gene>
<dbReference type="RefSeq" id="WP_082013553.1">
    <property type="nucleotide sequence ID" value="NZ_JRVC01000037.1"/>
</dbReference>
<dbReference type="Gene3D" id="3.90.550.10">
    <property type="entry name" value="Spore Coat Polysaccharide Biosynthesis Protein SpsA, Chain A"/>
    <property type="match status" value="1"/>
</dbReference>
<protein>
    <submittedName>
        <fullName evidence="2">Family 2 glycosyl transferase</fullName>
    </submittedName>
</protein>
<dbReference type="AlphaFoldDB" id="A0A0B8ZX24"/>
<dbReference type="Proteomes" id="UP000031338">
    <property type="component" value="Unassembled WGS sequence"/>
</dbReference>
<proteinExistence type="predicted"/>
<dbReference type="CDD" id="cd00761">
    <property type="entry name" value="Glyco_tranf_GTA_type"/>
    <property type="match status" value="1"/>
</dbReference>
<keyword evidence="2" id="KW-0808">Transferase</keyword>
<dbReference type="PANTHER" id="PTHR22916">
    <property type="entry name" value="GLYCOSYLTRANSFERASE"/>
    <property type="match status" value="1"/>
</dbReference>
<feature type="domain" description="Glycosyltransferase 2-like" evidence="1">
    <location>
        <begin position="18"/>
        <end position="153"/>
    </location>
</feature>
<keyword evidence="3" id="KW-1185">Reference proteome</keyword>
<dbReference type="STRING" id="48936.NJ75_04575"/>
<dbReference type="EMBL" id="JRVC01000037">
    <property type="protein sequence ID" value="KHS41667.1"/>
    <property type="molecule type" value="Genomic_DNA"/>
</dbReference>
<dbReference type="SUPFAM" id="SSF53448">
    <property type="entry name" value="Nucleotide-diphospho-sugar transferases"/>
    <property type="match status" value="1"/>
</dbReference>
<dbReference type="InterPro" id="IPR029044">
    <property type="entry name" value="Nucleotide-diphossugar_trans"/>
</dbReference>
<dbReference type="PANTHER" id="PTHR22916:SF3">
    <property type="entry name" value="UDP-GLCNAC:BETAGAL BETA-1,3-N-ACETYLGLUCOSAMINYLTRANSFERASE-LIKE PROTEIN 1"/>
    <property type="match status" value="1"/>
</dbReference>
<name>A0A0B8ZX24_9SPHN</name>
<evidence type="ECO:0000313" key="3">
    <source>
        <dbReference type="Proteomes" id="UP000031338"/>
    </source>
</evidence>
<dbReference type="Pfam" id="PF00535">
    <property type="entry name" value="Glycos_transf_2"/>
    <property type="match status" value="1"/>
</dbReference>
<comment type="caution">
    <text evidence="2">The sequence shown here is derived from an EMBL/GenBank/DDBJ whole genome shotgun (WGS) entry which is preliminary data.</text>
</comment>
<evidence type="ECO:0000313" key="2">
    <source>
        <dbReference type="EMBL" id="KHS41667.1"/>
    </source>
</evidence>
<evidence type="ECO:0000259" key="1">
    <source>
        <dbReference type="Pfam" id="PF00535"/>
    </source>
</evidence>